<protein>
    <submittedName>
        <fullName evidence="2">TraM recognition domain-containing protein</fullName>
    </submittedName>
</protein>
<feature type="domain" description="TraD/TraG TraM recognition site" evidence="1">
    <location>
        <begin position="351"/>
        <end position="473"/>
    </location>
</feature>
<dbReference type="SUPFAM" id="SSF52540">
    <property type="entry name" value="P-loop containing nucleoside triphosphate hydrolases"/>
    <property type="match status" value="1"/>
</dbReference>
<dbReference type="Gene3D" id="3.40.50.300">
    <property type="entry name" value="P-loop containing nucleotide triphosphate hydrolases"/>
    <property type="match status" value="1"/>
</dbReference>
<accession>A0ABT0HJB1</accession>
<comment type="caution">
    <text evidence="2">The sequence shown here is derived from an EMBL/GenBank/DDBJ whole genome shotgun (WGS) entry which is preliminary data.</text>
</comment>
<gene>
    <name evidence="2" type="ORF">M0L20_07805</name>
</gene>
<dbReference type="EMBL" id="JALPRF010000001">
    <property type="protein sequence ID" value="MCK8491753.1"/>
    <property type="molecule type" value="Genomic_DNA"/>
</dbReference>
<dbReference type="InterPro" id="IPR027417">
    <property type="entry name" value="P-loop_NTPase"/>
</dbReference>
<evidence type="ECO:0000313" key="3">
    <source>
        <dbReference type="Proteomes" id="UP001202180"/>
    </source>
</evidence>
<dbReference type="Proteomes" id="UP001202180">
    <property type="component" value="Unassembled WGS sequence"/>
</dbReference>
<proteinExistence type="predicted"/>
<evidence type="ECO:0000259" key="1">
    <source>
        <dbReference type="Pfam" id="PF12696"/>
    </source>
</evidence>
<evidence type="ECO:0000313" key="2">
    <source>
        <dbReference type="EMBL" id="MCK8491753.1"/>
    </source>
</evidence>
<name>A0ABT0HJB1_9BACT</name>
<dbReference type="InterPro" id="IPR032689">
    <property type="entry name" value="TraG-D_C"/>
</dbReference>
<keyword evidence="3" id="KW-1185">Reference proteome</keyword>
<dbReference type="Pfam" id="PF12696">
    <property type="entry name" value="TraG-D_C"/>
    <property type="match status" value="1"/>
</dbReference>
<organism evidence="2 3">
    <name type="scientific">Spirosoma liriopis</name>
    <dbReference type="NCBI Taxonomy" id="2937440"/>
    <lineage>
        <taxon>Bacteria</taxon>
        <taxon>Pseudomonadati</taxon>
        <taxon>Bacteroidota</taxon>
        <taxon>Cytophagia</taxon>
        <taxon>Cytophagales</taxon>
        <taxon>Cytophagaceae</taxon>
        <taxon>Spirosoma</taxon>
    </lineage>
</organism>
<dbReference type="RefSeq" id="WP_248476376.1">
    <property type="nucleotide sequence ID" value="NZ_JALPRF010000001.1"/>
</dbReference>
<reference evidence="2 3" key="1">
    <citation type="submission" date="2022-04" db="EMBL/GenBank/DDBJ databases">
        <title>Spirosoma sp. strain RP8 genome sequencing and assembly.</title>
        <authorList>
            <person name="Jung Y."/>
        </authorList>
    </citation>
    <scope>NUCLEOTIDE SEQUENCE [LARGE SCALE GENOMIC DNA]</scope>
    <source>
        <strain evidence="2 3">RP8</strain>
    </source>
</reference>
<sequence length="512" mass="57594">MNTINDWKNVDTAFDLDKPIFDFASSSGRAQWNWRHAVEGVVILGGIGSGKTSGSARCLALKFLLAKIGGLVLTAKADEKEQWEEYCRLTGRTKDLIILEPGGNERFNFMQYESTHGSGQKATDNLIDVLKVAIEAGEQQDAGRSDDQFWKIALDSLITNSIDLCKLAYGEVTVPLLYDVVQSIPRGNKVAQAEEYGKVYNQAFDLARLNIVHKIDAYFATLPTDRQAYISSGQGGDEYELELMDAIPEVRTLKYIDQFFYGFINLSEKTRSVIDFNLSGFLYPFLREPFYSLFCKGNSTLTPEDCLRGKIILINVPVKQYDRVGRNIQILVKYIFQRAMERRNVSVNAKPVFLWADEAQTFIHPRDSEFQATARSSRVATVYISQNTSNIYALMGGGHSGEHRVNSLLGTFGSKLFHANSDIGTLNYGSALIGDAYFEDGSESTTMSDQYSQTKGRSWKFDRAVRPEDIVKLKTGGPLNQFIVEAYLHRQGDPLVKGRNYMRVAFDQRYQP</sequence>